<dbReference type="NCBIfam" id="TIGR01575">
    <property type="entry name" value="rimI"/>
    <property type="match status" value="1"/>
</dbReference>
<accession>A0A8J3ZPP6</accession>
<sequence>MIQLEPLRWWHIADLMPLEEDLFGAEKWSEWMFWNELANGHYYRVAVDDDGTIVGYGGLAVNAPEEAWVQNLAVRRDAQRRGLGRLLLEDLLDRSERHQVRKVLLEVAVDNEPAQKLYATYGFEPLAVRRGYYQPSNTDALVMVRENAT</sequence>
<dbReference type="PANTHER" id="PTHR43877">
    <property type="entry name" value="AMINOALKYLPHOSPHONATE N-ACETYLTRANSFERASE-RELATED-RELATED"/>
    <property type="match status" value="1"/>
</dbReference>
<dbReference type="Pfam" id="PF00583">
    <property type="entry name" value="Acetyltransf_1"/>
    <property type="match status" value="1"/>
</dbReference>
<gene>
    <name evidence="5" type="ORF">Voc01_002330</name>
</gene>
<protein>
    <recommendedName>
        <fullName evidence="3">[Ribosomal protein bS18]-alanine N-acetyltransferase</fullName>
        <ecNumber evidence="3">2.3.1.266</ecNumber>
    </recommendedName>
</protein>
<dbReference type="InterPro" id="IPR000182">
    <property type="entry name" value="GNAT_dom"/>
</dbReference>
<dbReference type="Gene3D" id="3.40.630.30">
    <property type="match status" value="1"/>
</dbReference>
<name>A0A8J3ZPP6_9ACTN</name>
<dbReference type="AlphaFoldDB" id="A0A8J3ZPP6"/>
<comment type="catalytic activity">
    <reaction evidence="3">
        <text>N-terminal L-alanyl-[ribosomal protein bS18] + acetyl-CoA = N-terminal N(alpha)-acetyl-L-alanyl-[ribosomal protein bS18] + CoA + H(+)</text>
        <dbReference type="Rhea" id="RHEA:43756"/>
        <dbReference type="Rhea" id="RHEA-COMP:10676"/>
        <dbReference type="Rhea" id="RHEA-COMP:10677"/>
        <dbReference type="ChEBI" id="CHEBI:15378"/>
        <dbReference type="ChEBI" id="CHEBI:57287"/>
        <dbReference type="ChEBI" id="CHEBI:57288"/>
        <dbReference type="ChEBI" id="CHEBI:64718"/>
        <dbReference type="ChEBI" id="CHEBI:83683"/>
        <dbReference type="EC" id="2.3.1.266"/>
    </reaction>
</comment>
<reference evidence="5" key="1">
    <citation type="submission" date="2021-01" db="EMBL/GenBank/DDBJ databases">
        <title>Whole genome shotgun sequence of Virgisporangium ochraceum NBRC 16418.</title>
        <authorList>
            <person name="Komaki H."/>
            <person name="Tamura T."/>
        </authorList>
    </citation>
    <scope>NUCLEOTIDE SEQUENCE</scope>
    <source>
        <strain evidence="5">NBRC 16418</strain>
    </source>
</reference>
<dbReference type="PROSITE" id="PS51186">
    <property type="entry name" value="GNAT"/>
    <property type="match status" value="1"/>
</dbReference>
<dbReference type="InterPro" id="IPR006464">
    <property type="entry name" value="AcTrfase_RimI/Ard1"/>
</dbReference>
<dbReference type="Proteomes" id="UP000635606">
    <property type="component" value="Unassembled WGS sequence"/>
</dbReference>
<dbReference type="InterPro" id="IPR050832">
    <property type="entry name" value="Bact_Acetyltransf"/>
</dbReference>
<comment type="function">
    <text evidence="3">Acetylates the N-terminal alanine of ribosomal protein bS18.</text>
</comment>
<keyword evidence="2" id="KW-0012">Acyltransferase</keyword>
<keyword evidence="1" id="KW-0808">Transferase</keyword>
<evidence type="ECO:0000256" key="2">
    <source>
        <dbReference type="ARBA" id="ARBA00023315"/>
    </source>
</evidence>
<comment type="caution">
    <text evidence="5">The sequence shown here is derived from an EMBL/GenBank/DDBJ whole genome shotgun (WGS) entry which is preliminary data.</text>
</comment>
<comment type="subcellular location">
    <subcellularLocation>
        <location evidence="3">Cytoplasm</location>
    </subcellularLocation>
</comment>
<dbReference type="EMBL" id="BOPH01000001">
    <property type="protein sequence ID" value="GIJ65316.1"/>
    <property type="molecule type" value="Genomic_DNA"/>
</dbReference>
<keyword evidence="6" id="KW-1185">Reference proteome</keyword>
<organism evidence="5 6">
    <name type="scientific">Virgisporangium ochraceum</name>
    <dbReference type="NCBI Taxonomy" id="65505"/>
    <lineage>
        <taxon>Bacteria</taxon>
        <taxon>Bacillati</taxon>
        <taxon>Actinomycetota</taxon>
        <taxon>Actinomycetes</taxon>
        <taxon>Micromonosporales</taxon>
        <taxon>Micromonosporaceae</taxon>
        <taxon>Virgisporangium</taxon>
    </lineage>
</organism>
<proteinExistence type="inferred from homology"/>
<comment type="similarity">
    <text evidence="3">Belongs to the acetyltransferase family. RimI subfamily.</text>
</comment>
<dbReference type="EC" id="2.3.1.266" evidence="3"/>
<dbReference type="InterPro" id="IPR016181">
    <property type="entry name" value="Acyl_CoA_acyltransferase"/>
</dbReference>
<evidence type="ECO:0000259" key="4">
    <source>
        <dbReference type="PROSITE" id="PS51186"/>
    </source>
</evidence>
<evidence type="ECO:0000256" key="1">
    <source>
        <dbReference type="ARBA" id="ARBA00022679"/>
    </source>
</evidence>
<evidence type="ECO:0000256" key="3">
    <source>
        <dbReference type="RuleBase" id="RU363094"/>
    </source>
</evidence>
<dbReference type="GO" id="GO:0005737">
    <property type="term" value="C:cytoplasm"/>
    <property type="evidence" value="ECO:0007669"/>
    <property type="project" value="UniProtKB-SubCell"/>
</dbReference>
<evidence type="ECO:0000313" key="5">
    <source>
        <dbReference type="EMBL" id="GIJ65316.1"/>
    </source>
</evidence>
<evidence type="ECO:0000313" key="6">
    <source>
        <dbReference type="Proteomes" id="UP000635606"/>
    </source>
</evidence>
<dbReference type="SUPFAM" id="SSF55729">
    <property type="entry name" value="Acyl-CoA N-acyltransferases (Nat)"/>
    <property type="match status" value="1"/>
</dbReference>
<feature type="domain" description="N-acetyltransferase" evidence="4">
    <location>
        <begin position="2"/>
        <end position="148"/>
    </location>
</feature>
<dbReference type="GO" id="GO:0008999">
    <property type="term" value="F:protein-N-terminal-alanine acetyltransferase activity"/>
    <property type="evidence" value="ECO:0007669"/>
    <property type="project" value="UniProtKB-EC"/>
</dbReference>
<keyword evidence="3" id="KW-0963">Cytoplasm</keyword>